<dbReference type="OrthoDB" id="3832628at2759"/>
<proteinExistence type="predicted"/>
<feature type="compositionally biased region" description="Basic and acidic residues" evidence="1">
    <location>
        <begin position="331"/>
        <end position="341"/>
    </location>
</feature>
<evidence type="ECO:0000313" key="3">
    <source>
        <dbReference type="EMBL" id="SCU80209.1"/>
    </source>
</evidence>
<protein>
    <submittedName>
        <fullName evidence="3">LAME_0B02036g1_1</fullName>
    </submittedName>
</protein>
<evidence type="ECO:0000259" key="2">
    <source>
        <dbReference type="Pfam" id="PF13002"/>
    </source>
</evidence>
<gene>
    <name evidence="3" type="ORF">LAME_0B02036G</name>
</gene>
<keyword evidence="4" id="KW-1185">Reference proteome</keyword>
<feature type="domain" description="LDB19 N-terminal" evidence="2">
    <location>
        <begin position="137"/>
        <end position="327"/>
    </location>
</feature>
<evidence type="ECO:0000313" key="4">
    <source>
        <dbReference type="Proteomes" id="UP000191144"/>
    </source>
</evidence>
<feature type="region of interest" description="Disordered" evidence="1">
    <location>
        <begin position="1"/>
        <end position="23"/>
    </location>
</feature>
<dbReference type="AlphaFoldDB" id="A0A1G4ITI5"/>
<sequence length="745" mass="81600">MVFIKKNPHNEKKAGIKSIPSTPDHEWTDDGMVELLIDVESPPCVLYGALTESTGALLSGLLKLRVRHPQDVISFSEPVSPVSSHGRMKKSSSSLNALSQTFSNLSMKNSSMSLVDLPRATKNPSLQYSKVRVQSVCLSLVQKVRYTKPFVADSSAIHSCKDCCSKVTELARWDVVVKETDIPLGDHVYPFSHLIPGSVPATVAIGMESKTEVNYELVAVASYKPIPTEQNKGGRTRKVLLTLPVPVTRSILRGPDRNSLRIFPPTDLVATAVLPNIIYPKSTFPLELKIDGISSEDRRWRMRRLNWKIEEKARVRLQACDVHKSKLNQLEKEVAESEARKKTSKAKPVKRSHDAAPQITTSVCTLEEALSNTNAPEDPNAVAEPSAPEEESAPEENNLIHPSDHALRQERVAEQQRLRDEMLRQELPHGTALFTEAIRTIAHGEVKNGWKSDFSGKGKVEMVTEINCMGLNSGVSNPINRVSSMHPVPDMGTQPITVACDVEDPHLGIYVQHLLVLEVIVAEEMLQYANGQPLHPGHTPKSSGITPASSDQRLAEVSPMLAARNPASAQVAADHVSATVPNSDAAQNVSKPAANHRVVGVPTGAARVLRMQFRQVITERSGLGIAWDDEVPPTYQDVRLLSPPSYARATIHSATPSRKDAIDHDVLSRQHHVSRNEAHMPLPPPLAHSHEGSSLQLAPVQSPQLENIISIQGNAGPAHVLTPVNTQEVHLHSLSELLDTDRITQ</sequence>
<feature type="region of interest" description="Disordered" evidence="1">
    <location>
        <begin position="331"/>
        <end position="360"/>
    </location>
</feature>
<organism evidence="3 4">
    <name type="scientific">Lachancea meyersii CBS 8951</name>
    <dbReference type="NCBI Taxonomy" id="1266667"/>
    <lineage>
        <taxon>Eukaryota</taxon>
        <taxon>Fungi</taxon>
        <taxon>Dikarya</taxon>
        <taxon>Ascomycota</taxon>
        <taxon>Saccharomycotina</taxon>
        <taxon>Saccharomycetes</taxon>
        <taxon>Saccharomycetales</taxon>
        <taxon>Saccharomycetaceae</taxon>
        <taxon>Lachancea</taxon>
    </lineage>
</organism>
<feature type="region of interest" description="Disordered" evidence="1">
    <location>
        <begin position="372"/>
        <end position="406"/>
    </location>
</feature>
<dbReference type="Proteomes" id="UP000191144">
    <property type="component" value="Chromosome B"/>
</dbReference>
<dbReference type="Pfam" id="PF13002">
    <property type="entry name" value="LDB19"/>
    <property type="match status" value="1"/>
</dbReference>
<accession>A0A1G4ITI5</accession>
<name>A0A1G4ITI5_9SACH</name>
<dbReference type="InterPro" id="IPR024391">
    <property type="entry name" value="LDB19_N"/>
</dbReference>
<dbReference type="EMBL" id="LT598478">
    <property type="protein sequence ID" value="SCU80209.1"/>
    <property type="molecule type" value="Genomic_DNA"/>
</dbReference>
<reference evidence="4" key="1">
    <citation type="submission" date="2016-03" db="EMBL/GenBank/DDBJ databases">
        <authorList>
            <person name="Devillers Hugo."/>
        </authorList>
    </citation>
    <scope>NUCLEOTIDE SEQUENCE [LARGE SCALE GENOMIC DNA]</scope>
</reference>
<feature type="compositionally biased region" description="Polar residues" evidence="1">
    <location>
        <begin position="540"/>
        <end position="552"/>
    </location>
</feature>
<evidence type="ECO:0000256" key="1">
    <source>
        <dbReference type="SAM" id="MobiDB-lite"/>
    </source>
</evidence>
<feature type="region of interest" description="Disordered" evidence="1">
    <location>
        <begin position="532"/>
        <end position="555"/>
    </location>
</feature>
<feature type="region of interest" description="Disordered" evidence="1">
    <location>
        <begin position="671"/>
        <end position="697"/>
    </location>
</feature>